<dbReference type="Gene3D" id="3.40.50.300">
    <property type="entry name" value="P-loop containing nucleotide triphosphate hydrolases"/>
    <property type="match status" value="1"/>
</dbReference>
<comment type="similarity">
    <text evidence="1">Belongs to the IFI44 family.</text>
</comment>
<dbReference type="Pfam" id="PF07534">
    <property type="entry name" value="TLD"/>
    <property type="match status" value="1"/>
</dbReference>
<name>A0ABY7DBM7_MYAAR</name>
<dbReference type="PANTHER" id="PTHR14241">
    <property type="entry name" value="INTERFERON-INDUCED PROTEIN 44"/>
    <property type="match status" value="1"/>
</dbReference>
<dbReference type="InterPro" id="IPR027417">
    <property type="entry name" value="P-loop_NTPase"/>
</dbReference>
<gene>
    <name evidence="4" type="ORF">MAR_006922</name>
</gene>
<reference evidence="4" key="1">
    <citation type="submission" date="2022-11" db="EMBL/GenBank/DDBJ databases">
        <title>Centuries of genome instability and evolution in soft-shell clam transmissible cancer (bioRxiv).</title>
        <authorList>
            <person name="Hart S.F.M."/>
            <person name="Yonemitsu M.A."/>
            <person name="Giersch R.M."/>
            <person name="Beal B.F."/>
            <person name="Arriagada G."/>
            <person name="Davis B.W."/>
            <person name="Ostrander E.A."/>
            <person name="Goff S.P."/>
            <person name="Metzger M.J."/>
        </authorList>
    </citation>
    <scope>NUCLEOTIDE SEQUENCE</scope>
    <source>
        <strain evidence="4">MELC-2E11</strain>
        <tissue evidence="4">Siphon/mantle</tissue>
    </source>
</reference>
<dbReference type="CDD" id="cd00882">
    <property type="entry name" value="Ras_like_GTPase"/>
    <property type="match status" value="1"/>
</dbReference>
<keyword evidence="5" id="KW-1185">Reference proteome</keyword>
<accession>A0ABY7DBM7</accession>
<sequence length="495" mass="55302">MGKDLTEKDFDQVEFWIGTGPKTFNLLYSITRDGCDASVFHQKCDNQGPTLTVLYNKEGSVYGGYTSVSWESPVSFVNKCDGSAFLFQLYFSGIETPKKFSAKTGQQTISANTGYGPIFGSSSYCDLYTFNGAVHKSSSGEYNLNGHMQNFGTLYESKETSSNDINNGHLRMTELKVYVIKKKKKSLNDVFFALDGQRKTQVLPTPWRKTAEWSPKLLESLKEEVKSIQPLEEIDVPHFNILIIGPSDSGKSSFCNLVASVFRGRISQRARVGRNSQTSTTTMFTPYTVGGKACLKLYDTRGIAETDTLDLLQCNFILDGHVPDFYEMTPTSLISFDDSDFQHKPSLSDKMHCAVFVLNGSTVGDISTPMLHKLMSYQNLLNKKGEYWLRKVINSAKKTAKNISNTFLSPAIKEVVDNVAGLLKLPRNNIWPVKNYEEEVESDENVNILALLAVRQILFLSEDYLENMKVKQSRRGKGKANRSQVDGDVLGSDTA</sequence>
<evidence type="ECO:0000256" key="1">
    <source>
        <dbReference type="ARBA" id="ARBA00009243"/>
    </source>
</evidence>
<feature type="region of interest" description="Disordered" evidence="2">
    <location>
        <begin position="472"/>
        <end position="495"/>
    </location>
</feature>
<proteinExistence type="inferred from homology"/>
<evidence type="ECO:0000313" key="5">
    <source>
        <dbReference type="Proteomes" id="UP001164746"/>
    </source>
</evidence>
<evidence type="ECO:0000259" key="3">
    <source>
        <dbReference type="SMART" id="SM00584"/>
    </source>
</evidence>
<dbReference type="SMART" id="SM00584">
    <property type="entry name" value="TLDc"/>
    <property type="match status" value="1"/>
</dbReference>
<evidence type="ECO:0000313" key="4">
    <source>
        <dbReference type="EMBL" id="WAQ94451.1"/>
    </source>
</evidence>
<dbReference type="Proteomes" id="UP001164746">
    <property type="component" value="Chromosome 1"/>
</dbReference>
<protein>
    <submittedName>
        <fullName evidence="4">IF44L-like protein</fullName>
    </submittedName>
</protein>
<dbReference type="EMBL" id="CP111012">
    <property type="protein sequence ID" value="WAQ94451.1"/>
    <property type="molecule type" value="Genomic_DNA"/>
</dbReference>
<dbReference type="SUPFAM" id="SSF52540">
    <property type="entry name" value="P-loop containing nucleoside triphosphate hydrolases"/>
    <property type="match status" value="1"/>
</dbReference>
<dbReference type="PANTHER" id="PTHR14241:SF32">
    <property type="entry name" value="VWFA DOMAIN-CONTAINING PROTEIN-RELATED"/>
    <property type="match status" value="1"/>
</dbReference>
<evidence type="ECO:0000256" key="2">
    <source>
        <dbReference type="SAM" id="MobiDB-lite"/>
    </source>
</evidence>
<organism evidence="4 5">
    <name type="scientific">Mya arenaria</name>
    <name type="common">Soft-shell clam</name>
    <dbReference type="NCBI Taxonomy" id="6604"/>
    <lineage>
        <taxon>Eukaryota</taxon>
        <taxon>Metazoa</taxon>
        <taxon>Spiralia</taxon>
        <taxon>Lophotrochozoa</taxon>
        <taxon>Mollusca</taxon>
        <taxon>Bivalvia</taxon>
        <taxon>Autobranchia</taxon>
        <taxon>Heteroconchia</taxon>
        <taxon>Euheterodonta</taxon>
        <taxon>Imparidentia</taxon>
        <taxon>Neoheterodontei</taxon>
        <taxon>Myida</taxon>
        <taxon>Myoidea</taxon>
        <taxon>Myidae</taxon>
        <taxon>Mya</taxon>
    </lineage>
</organism>
<feature type="domain" description="TLDc" evidence="3">
    <location>
        <begin position="2"/>
        <end position="181"/>
    </location>
</feature>
<dbReference type="InterPro" id="IPR006571">
    <property type="entry name" value="TLDc_dom"/>
</dbReference>